<dbReference type="Pfam" id="PF19273">
    <property type="entry name" value="Exportin-5"/>
    <property type="match status" value="1"/>
</dbReference>
<dbReference type="Gene3D" id="1.25.10.10">
    <property type="entry name" value="Leucine-rich Repeat Variant"/>
    <property type="match status" value="1"/>
</dbReference>
<dbReference type="InterPro" id="IPR045065">
    <property type="entry name" value="XPO1/5"/>
</dbReference>
<dbReference type="PANTHER" id="PTHR11223">
    <property type="entry name" value="EXPORTIN 1/5"/>
    <property type="match status" value="1"/>
</dbReference>
<dbReference type="GO" id="GO:0005634">
    <property type="term" value="C:nucleus"/>
    <property type="evidence" value="ECO:0007669"/>
    <property type="project" value="TreeGrafter"/>
</dbReference>
<accession>A0A0X3PMN2</accession>
<dbReference type="InterPro" id="IPR013598">
    <property type="entry name" value="Exportin-1/Importin-b-like"/>
</dbReference>
<sequence>MDLVAITDAVGKMLDPLTPNNIRAKCIQLTENYKEHDFCLNHLQSLCDENQSAPAVIFGLRCLEHRVKRSWAELAASEKLAIKEMVCICVSNLRKLNSYNAEGNAISLVLTQILVHLIKCEWPQQWPSMVEEFTSLGHSGPPQAFIVFDTFLRLSEDVLYFQDVPPKRRREICSSLSENLPPLVGLALDTIFLSTEGRLFSEAYFEPEAIRMIRAALQFLSGFFEWAPIASFMDWKPPKDFPFLMQTVPSVYLMLNLLRINAFKVEVADLLSVLIVKKRSLFTGPKYVETTSVYSAFVAFSEDQTADPITFLLDTTRITCSLETYTPESGVFLQRLTEFLVFLGVQVVENWPEISNRETSAQARAEGTFALLFQAVLLTASHPTRIASAQAVKFFKSVLESSSHSLLECISKYMPQLLELWSEHCILRNYPSPSERFAAWVQAHVEKDEYRAFLTGLRTEVKTRLWYPLACAWPAAVLTHLLDWHTKLLSRQASPPDFLYPSQPFINPTCTLALQWDALAFITDKLLSASLTKRPDRRHSLGAAKESPNLAPESERTSALQMLAAYIDKNAGLFSSDTTAVLPLDPFVRRNYLSVLCSLVAPLHDRANAVLLQLLMQHFSTLRYDPSLQSADAAPNVIGRLVKLRSIAVKDLHINAASNIFRLVRSHASSLEPFYDAFCSELSDIWTNRPCGLSEQCMLLETVVFLTLRLHCPLEEQQAKLKLVLSTIFAEWLQPDGVLWKISQGGAASFIEYFGLDRDLQAVEADPNFAENRTAARLNVQRSVTATCAIVRRLREALSLEQLQQVCLPLLEPIVRPVFQLLRCINQLCTPFAIEKMHPSMRITVEPRDIDKMIILGLNKKSREDRMAEALVKVDAVSHNYLNGMRGFISKLTSELLLLTHLLIDGTALFFYAIPSEHLSVLICNYVCVDVDSLPDHRLFNLLYHVVIPYVRLCPTAYIESALVPIVPMIIDAFFQKVNGSWSVIKIVDKEEMDDQEASDEIFREETLRSLSAGLVELVRIFLNFNGAKPSKFADTSSKEEFATAISIAEDGDDEMEDRGPTVGQGALEMGAVAAVLLAQQQQQEQAVTGVVVDSSVGTLSSVFTLEGPLARIVCWLSLAITWPDSRICSKAATLLGKILEFVFKKDKHTMKRQMSGELAGQLLIGGLHALRTNGQYQSECAVPLLTFLSRVYSSTEEAAVSNQIDPLLVTALSSCQTDVTPASIADRVQKYHQKMFSAGLPSDRAQRESLKALLQPLIGIPVSEQFRERLSLTSLEPLKRQAGRGKVMPSALERNELAFRALTDLFSAE</sequence>
<dbReference type="GO" id="GO:0006405">
    <property type="term" value="P:RNA export from nucleus"/>
    <property type="evidence" value="ECO:0007669"/>
    <property type="project" value="TreeGrafter"/>
</dbReference>
<dbReference type="GO" id="GO:0006611">
    <property type="term" value="P:protein export from nucleus"/>
    <property type="evidence" value="ECO:0007669"/>
    <property type="project" value="InterPro"/>
</dbReference>
<evidence type="ECO:0000259" key="1">
    <source>
        <dbReference type="Pfam" id="PF08389"/>
    </source>
</evidence>
<name>A0A0X3PMN2_SCHSO</name>
<evidence type="ECO:0000259" key="2">
    <source>
        <dbReference type="Pfam" id="PF19273"/>
    </source>
</evidence>
<dbReference type="GO" id="GO:0042565">
    <property type="term" value="C:RNA nuclear export complex"/>
    <property type="evidence" value="ECO:0007669"/>
    <property type="project" value="TreeGrafter"/>
</dbReference>
<proteinExistence type="predicted"/>
<feature type="domain" description="Exportin-1/Importin-beta-like" evidence="1">
    <location>
        <begin position="110"/>
        <end position="234"/>
    </location>
</feature>
<dbReference type="Pfam" id="PF08389">
    <property type="entry name" value="Xpo1"/>
    <property type="match status" value="1"/>
</dbReference>
<organism evidence="3">
    <name type="scientific">Schistocephalus solidus</name>
    <name type="common">Tapeworm</name>
    <dbReference type="NCBI Taxonomy" id="70667"/>
    <lineage>
        <taxon>Eukaryota</taxon>
        <taxon>Metazoa</taxon>
        <taxon>Spiralia</taxon>
        <taxon>Lophotrochozoa</taxon>
        <taxon>Platyhelminthes</taxon>
        <taxon>Cestoda</taxon>
        <taxon>Eucestoda</taxon>
        <taxon>Diphyllobothriidea</taxon>
        <taxon>Diphyllobothriidae</taxon>
        <taxon>Schistocephalus</taxon>
    </lineage>
</organism>
<protein>
    <submittedName>
        <fullName evidence="3">Exportin-5</fullName>
    </submittedName>
</protein>
<dbReference type="InterPro" id="IPR011989">
    <property type="entry name" value="ARM-like"/>
</dbReference>
<feature type="domain" description="Exportin-5 C-terminal" evidence="2">
    <location>
        <begin position="648"/>
        <end position="1265"/>
    </location>
</feature>
<dbReference type="GO" id="GO:0005737">
    <property type="term" value="C:cytoplasm"/>
    <property type="evidence" value="ECO:0007669"/>
    <property type="project" value="TreeGrafter"/>
</dbReference>
<dbReference type="EMBL" id="GEEE01010040">
    <property type="protein sequence ID" value="JAP53185.1"/>
    <property type="molecule type" value="Transcribed_RNA"/>
</dbReference>
<dbReference type="InterPro" id="IPR045478">
    <property type="entry name" value="Exportin-5_C"/>
</dbReference>
<dbReference type="PANTHER" id="PTHR11223:SF3">
    <property type="entry name" value="EXPORTIN-5"/>
    <property type="match status" value="1"/>
</dbReference>
<dbReference type="InterPro" id="IPR016024">
    <property type="entry name" value="ARM-type_fold"/>
</dbReference>
<evidence type="ECO:0000313" key="3">
    <source>
        <dbReference type="EMBL" id="JAP53185.1"/>
    </source>
</evidence>
<dbReference type="GO" id="GO:0003723">
    <property type="term" value="F:RNA binding"/>
    <property type="evidence" value="ECO:0007669"/>
    <property type="project" value="TreeGrafter"/>
</dbReference>
<gene>
    <name evidence="3" type="primary">XPO5</name>
    <name evidence="3" type="ORF">TR90994</name>
</gene>
<reference evidence="3" key="1">
    <citation type="submission" date="2016-01" db="EMBL/GenBank/DDBJ databases">
        <title>Reference transcriptome for the parasite Schistocephalus solidus: insights into the molecular evolution of parasitism.</title>
        <authorList>
            <person name="Hebert F.O."/>
            <person name="Grambauer S."/>
            <person name="Barber I."/>
            <person name="Landry C.R."/>
            <person name="Aubin-Horth N."/>
        </authorList>
    </citation>
    <scope>NUCLEOTIDE SEQUENCE</scope>
</reference>
<dbReference type="SUPFAM" id="SSF48371">
    <property type="entry name" value="ARM repeat"/>
    <property type="match status" value="1"/>
</dbReference>
<dbReference type="GO" id="GO:0005049">
    <property type="term" value="F:nuclear export signal receptor activity"/>
    <property type="evidence" value="ECO:0007669"/>
    <property type="project" value="InterPro"/>
</dbReference>